<evidence type="ECO:0000313" key="3">
    <source>
        <dbReference type="Proteomes" id="UP000265557"/>
    </source>
</evidence>
<sequence>MYVIKKFKSAYTSEKIQSNEKAQALNKRHFPEVNKASPLTN</sequence>
<feature type="region of interest" description="Disordered" evidence="1">
    <location>
        <begin position="17"/>
        <end position="41"/>
    </location>
</feature>
<dbReference type="AlphaFoldDB" id="A0A3G9CXW1"/>
<accession>A0A3G9CXW1</accession>
<dbReference type="Proteomes" id="UP000265557">
    <property type="component" value="Chromosome"/>
</dbReference>
<evidence type="ECO:0000313" key="2">
    <source>
        <dbReference type="EMBL" id="BAW29839.1"/>
    </source>
</evidence>
<proteinExistence type="predicted"/>
<name>A0A3G9CXW1_METTE</name>
<dbReference type="EMBL" id="AP017646">
    <property type="protein sequence ID" value="BAW29839.1"/>
    <property type="molecule type" value="Genomic_DNA"/>
</dbReference>
<organism evidence="2 3">
    <name type="scientific">Methanosarcina thermophila</name>
    <dbReference type="NCBI Taxonomy" id="2210"/>
    <lineage>
        <taxon>Archaea</taxon>
        <taxon>Methanobacteriati</taxon>
        <taxon>Methanobacteriota</taxon>
        <taxon>Stenosarchaea group</taxon>
        <taxon>Methanomicrobia</taxon>
        <taxon>Methanosarcinales</taxon>
        <taxon>Methanosarcinaceae</taxon>
        <taxon>Methanosarcina</taxon>
    </lineage>
</organism>
<evidence type="ECO:0000256" key="1">
    <source>
        <dbReference type="SAM" id="MobiDB-lite"/>
    </source>
</evidence>
<gene>
    <name evidence="2" type="ORF">MESMT1_1909</name>
</gene>
<reference evidence="2 3" key="1">
    <citation type="submission" date="2016-09" db="EMBL/GenBank/DDBJ databases">
        <title>Complete Genome Sequence of Methanosarcina thermophila MT-1.</title>
        <authorList>
            <person name="Kouzuma A."/>
        </authorList>
    </citation>
    <scope>NUCLEOTIDE SEQUENCE [LARGE SCALE GENOMIC DNA]</scope>
    <source>
        <strain evidence="2 3">MT-1</strain>
    </source>
</reference>
<protein>
    <submittedName>
        <fullName evidence="2">Uncharacterized protein</fullName>
    </submittedName>
</protein>